<accession>A2F600</accession>
<keyword evidence="3" id="KW-0687">Ribonucleoprotein</keyword>
<evidence type="ECO:0000313" key="5">
    <source>
        <dbReference type="Proteomes" id="UP000001542"/>
    </source>
</evidence>
<keyword evidence="5" id="KW-1185">Reference proteome</keyword>
<dbReference type="GO" id="GO:0003735">
    <property type="term" value="F:structural constituent of ribosome"/>
    <property type="evidence" value="ECO:0007669"/>
    <property type="project" value="InterPro"/>
</dbReference>
<reference evidence="4" key="1">
    <citation type="submission" date="2006-10" db="EMBL/GenBank/DDBJ databases">
        <authorList>
            <person name="Amadeo P."/>
            <person name="Zhao Q."/>
            <person name="Wortman J."/>
            <person name="Fraser-Liggett C."/>
            <person name="Carlton J."/>
        </authorList>
    </citation>
    <scope>NUCLEOTIDE SEQUENCE</scope>
    <source>
        <strain evidence="4">G3</strain>
    </source>
</reference>
<dbReference type="InterPro" id="IPR001865">
    <property type="entry name" value="Ribosomal_uS2"/>
</dbReference>
<organism evidence="4 5">
    <name type="scientific">Trichomonas vaginalis (strain ATCC PRA-98 / G3)</name>
    <dbReference type="NCBI Taxonomy" id="412133"/>
    <lineage>
        <taxon>Eukaryota</taxon>
        <taxon>Metamonada</taxon>
        <taxon>Parabasalia</taxon>
        <taxon>Trichomonadida</taxon>
        <taxon>Trichomonadidae</taxon>
        <taxon>Trichomonas</taxon>
    </lineage>
</organism>
<dbReference type="VEuPathDB" id="TrichDB:TVAGG3_1053940"/>
<dbReference type="InterPro" id="IPR023591">
    <property type="entry name" value="Ribosomal_uS2_flav_dom_sf"/>
</dbReference>
<dbReference type="VEuPathDB" id="TrichDB:TVAG_306190"/>
<evidence type="ECO:0000256" key="1">
    <source>
        <dbReference type="ARBA" id="ARBA00006242"/>
    </source>
</evidence>
<dbReference type="AlphaFoldDB" id="A2F600"/>
<dbReference type="KEGG" id="tva:4757494"/>
<gene>
    <name evidence="4" type="ORF">TVAG_417490</name>
</gene>
<dbReference type="GO" id="GO:0006412">
    <property type="term" value="P:translation"/>
    <property type="evidence" value="ECO:0007669"/>
    <property type="project" value="InterPro"/>
</dbReference>
<dbReference type="PANTHER" id="PTHR11489">
    <property type="entry name" value="40S RIBOSOMAL PROTEIN SA"/>
    <property type="match status" value="1"/>
</dbReference>
<sequence>MFLPFPQSPSVHAVHKFAEFLGANYVEQRLTPGLFTNYFIKNFCEPRLMIVCDPNTNSQAVH</sequence>
<keyword evidence="2" id="KW-0689">Ribosomal protein</keyword>
<proteinExistence type="inferred from homology"/>
<reference evidence="4" key="2">
    <citation type="journal article" date="2007" name="Science">
        <title>Draft genome sequence of the sexually transmitted pathogen Trichomonas vaginalis.</title>
        <authorList>
            <person name="Carlton J.M."/>
            <person name="Hirt R.P."/>
            <person name="Silva J.C."/>
            <person name="Delcher A.L."/>
            <person name="Schatz M."/>
            <person name="Zhao Q."/>
            <person name="Wortman J.R."/>
            <person name="Bidwell S.L."/>
            <person name="Alsmark U.C.M."/>
            <person name="Besteiro S."/>
            <person name="Sicheritz-Ponten T."/>
            <person name="Noel C.J."/>
            <person name="Dacks J.B."/>
            <person name="Foster P.G."/>
            <person name="Simillion C."/>
            <person name="Van de Peer Y."/>
            <person name="Miranda-Saavedra D."/>
            <person name="Barton G.J."/>
            <person name="Westrop G.D."/>
            <person name="Mueller S."/>
            <person name="Dessi D."/>
            <person name="Fiori P.L."/>
            <person name="Ren Q."/>
            <person name="Paulsen I."/>
            <person name="Zhang H."/>
            <person name="Bastida-Corcuera F.D."/>
            <person name="Simoes-Barbosa A."/>
            <person name="Brown M.T."/>
            <person name="Hayes R.D."/>
            <person name="Mukherjee M."/>
            <person name="Okumura C.Y."/>
            <person name="Schneider R."/>
            <person name="Smith A.J."/>
            <person name="Vanacova S."/>
            <person name="Villalvazo M."/>
            <person name="Haas B.J."/>
            <person name="Pertea M."/>
            <person name="Feldblyum T.V."/>
            <person name="Utterback T.R."/>
            <person name="Shu C.L."/>
            <person name="Osoegawa K."/>
            <person name="de Jong P.J."/>
            <person name="Hrdy I."/>
            <person name="Horvathova L."/>
            <person name="Zubacova Z."/>
            <person name="Dolezal P."/>
            <person name="Malik S.B."/>
            <person name="Logsdon J.M. Jr."/>
            <person name="Henze K."/>
            <person name="Gupta A."/>
            <person name="Wang C.C."/>
            <person name="Dunne R.L."/>
            <person name="Upcroft J.A."/>
            <person name="Upcroft P."/>
            <person name="White O."/>
            <person name="Salzberg S.L."/>
            <person name="Tang P."/>
            <person name="Chiu C.-H."/>
            <person name="Lee Y.-S."/>
            <person name="Embley T.M."/>
            <person name="Coombs G.H."/>
            <person name="Mottram J.C."/>
            <person name="Tachezy J."/>
            <person name="Fraser-Liggett C.M."/>
            <person name="Johnson P.J."/>
        </authorList>
    </citation>
    <scope>NUCLEOTIDE SEQUENCE [LARGE SCALE GENOMIC DNA]</scope>
    <source>
        <strain evidence="4">G3</strain>
    </source>
</reference>
<dbReference type="FunFam" id="3.40.50.10490:FF:000123">
    <property type="match status" value="1"/>
</dbReference>
<dbReference type="OrthoDB" id="414863at2759"/>
<dbReference type="Gene3D" id="3.40.50.10490">
    <property type="entry name" value="Glucose-6-phosphate isomerase like protein, domain 1"/>
    <property type="match status" value="1"/>
</dbReference>
<dbReference type="EMBL" id="DS113629">
    <property type="protein sequence ID" value="EAX99681.1"/>
    <property type="molecule type" value="Genomic_DNA"/>
</dbReference>
<dbReference type="SUPFAM" id="SSF52313">
    <property type="entry name" value="Ribosomal protein S2"/>
    <property type="match status" value="1"/>
</dbReference>
<protein>
    <submittedName>
        <fullName evidence="4">Uncharacterized protein</fullName>
    </submittedName>
</protein>
<evidence type="ECO:0000313" key="4">
    <source>
        <dbReference type="EMBL" id="EAX99681.1"/>
    </source>
</evidence>
<dbReference type="GO" id="GO:0015935">
    <property type="term" value="C:small ribosomal subunit"/>
    <property type="evidence" value="ECO:0007669"/>
    <property type="project" value="InterPro"/>
</dbReference>
<dbReference type="STRING" id="5722.A2F600"/>
<dbReference type="RefSeq" id="XP_001312611.1">
    <property type="nucleotide sequence ID" value="XM_001312610.1"/>
</dbReference>
<dbReference type="InParanoid" id="A2F600"/>
<dbReference type="InterPro" id="IPR005707">
    <property type="entry name" value="Ribosomal_uS2_euk/arc"/>
</dbReference>
<evidence type="ECO:0000256" key="2">
    <source>
        <dbReference type="ARBA" id="ARBA00022980"/>
    </source>
</evidence>
<name>A2F600_TRIV3</name>
<evidence type="ECO:0000256" key="3">
    <source>
        <dbReference type="ARBA" id="ARBA00023274"/>
    </source>
</evidence>
<comment type="similarity">
    <text evidence="1">Belongs to the universal ribosomal protein uS2 family.</text>
</comment>
<dbReference type="Proteomes" id="UP000001542">
    <property type="component" value="Unassembled WGS sequence"/>
</dbReference>
<dbReference type="PRINTS" id="PR00395">
    <property type="entry name" value="RIBOSOMALS2"/>
</dbReference>